<keyword evidence="4 8" id="KW-0963">Cytoplasm</keyword>
<dbReference type="GO" id="GO:0030942">
    <property type="term" value="F:endoplasmic reticulum signal peptide binding"/>
    <property type="evidence" value="ECO:0007669"/>
    <property type="project" value="UniProtKB-UniRule"/>
</dbReference>
<comment type="subcellular location">
    <subcellularLocation>
        <location evidence="1 8">Cytoplasm</location>
    </subcellularLocation>
</comment>
<dbReference type="Proteomes" id="UP000014500">
    <property type="component" value="Unassembled WGS sequence"/>
</dbReference>
<reference evidence="11" key="1">
    <citation type="submission" date="2011-05" db="EMBL/GenBank/DDBJ databases">
        <authorList>
            <person name="Richards S.R."/>
            <person name="Qu J."/>
            <person name="Jiang H."/>
            <person name="Jhangiani S.N."/>
            <person name="Agravi P."/>
            <person name="Goodspeed R."/>
            <person name="Gross S."/>
            <person name="Mandapat C."/>
            <person name="Jackson L."/>
            <person name="Mathew T."/>
            <person name="Pu L."/>
            <person name="Thornton R."/>
            <person name="Saada N."/>
            <person name="Wilczek-Boney K.B."/>
            <person name="Lee S."/>
            <person name="Kovar C."/>
            <person name="Wu Y."/>
            <person name="Scherer S.E."/>
            <person name="Worley K.C."/>
            <person name="Muzny D.M."/>
            <person name="Gibbs R."/>
        </authorList>
    </citation>
    <scope>NUCLEOTIDE SEQUENCE</scope>
    <source>
        <strain evidence="11">Brora</strain>
    </source>
</reference>
<keyword evidence="5 8" id="KW-0694">RNA-binding</keyword>
<organism evidence="10 11">
    <name type="scientific">Strigamia maritima</name>
    <name type="common">European centipede</name>
    <name type="synonym">Geophilus maritimus</name>
    <dbReference type="NCBI Taxonomy" id="126957"/>
    <lineage>
        <taxon>Eukaryota</taxon>
        <taxon>Metazoa</taxon>
        <taxon>Ecdysozoa</taxon>
        <taxon>Arthropoda</taxon>
        <taxon>Myriapoda</taxon>
        <taxon>Chilopoda</taxon>
        <taxon>Pleurostigmophora</taxon>
        <taxon>Geophilomorpha</taxon>
        <taxon>Linotaeniidae</taxon>
        <taxon>Strigamia</taxon>
    </lineage>
</organism>
<dbReference type="EMBL" id="JH431265">
    <property type="status" value="NOT_ANNOTATED_CDS"/>
    <property type="molecule type" value="Genomic_DNA"/>
</dbReference>
<comment type="similarity">
    <text evidence="2 8">Belongs to the SRP14 family.</text>
</comment>
<feature type="region of interest" description="Disordered" evidence="9">
    <location>
        <begin position="95"/>
        <end position="115"/>
    </location>
</feature>
<dbReference type="EnsemblMetazoa" id="SMAR003052-RA">
    <property type="protein sequence ID" value="SMAR003052-PA"/>
    <property type="gene ID" value="SMAR003052"/>
</dbReference>
<dbReference type="FunFam" id="3.30.720.10:FF:000003">
    <property type="entry name" value="Signal recognition particle 14"/>
    <property type="match status" value="1"/>
</dbReference>
<dbReference type="HOGENOM" id="CLU_094309_2_1_1"/>
<reference evidence="10" key="2">
    <citation type="submission" date="2015-02" db="UniProtKB">
        <authorList>
            <consortium name="EnsemblMetazoa"/>
        </authorList>
    </citation>
    <scope>IDENTIFICATION</scope>
</reference>
<dbReference type="InterPro" id="IPR009018">
    <property type="entry name" value="Signal_recog_particle_SRP9/14"/>
</dbReference>
<evidence type="ECO:0000256" key="4">
    <source>
        <dbReference type="ARBA" id="ARBA00022490"/>
    </source>
</evidence>
<keyword evidence="7 8" id="KW-0687">Ribonucleoprotein</keyword>
<evidence type="ECO:0000256" key="5">
    <source>
        <dbReference type="ARBA" id="ARBA00022884"/>
    </source>
</evidence>
<dbReference type="SUPFAM" id="SSF54762">
    <property type="entry name" value="Signal recognition particle alu RNA binding heterodimer, SRP9/14"/>
    <property type="match status" value="1"/>
</dbReference>
<dbReference type="Pfam" id="PF02290">
    <property type="entry name" value="SRP14"/>
    <property type="match status" value="1"/>
</dbReference>
<evidence type="ECO:0000256" key="1">
    <source>
        <dbReference type="ARBA" id="ARBA00004496"/>
    </source>
</evidence>
<comment type="subunit">
    <text evidence="8">Heterodimer with SRP9; binds RNA as heterodimer. Component of a signal recognition particle (SRP) complex that consists of a 7SL RNA molecule of 300 nucleotides and six protein subunits: SRP72, SRP68, SRP54, SRP19, SRP14 and SRP9.</text>
</comment>
<dbReference type="GO" id="GO:0008312">
    <property type="term" value="F:7S RNA binding"/>
    <property type="evidence" value="ECO:0007669"/>
    <property type="project" value="UniProtKB-UniRule"/>
</dbReference>
<evidence type="ECO:0000256" key="7">
    <source>
        <dbReference type="ARBA" id="ARBA00023274"/>
    </source>
</evidence>
<evidence type="ECO:0000313" key="10">
    <source>
        <dbReference type="EnsemblMetazoa" id="SMAR003052-PA"/>
    </source>
</evidence>
<dbReference type="AlphaFoldDB" id="T1IPU6"/>
<evidence type="ECO:0000256" key="6">
    <source>
        <dbReference type="ARBA" id="ARBA00023135"/>
    </source>
</evidence>
<dbReference type="GO" id="GO:0005786">
    <property type="term" value="C:signal recognition particle, endoplasmic reticulum targeting"/>
    <property type="evidence" value="ECO:0007669"/>
    <property type="project" value="UniProtKB-UniRule"/>
</dbReference>
<dbReference type="STRING" id="126957.T1IPU6"/>
<keyword evidence="11" id="KW-1185">Reference proteome</keyword>
<evidence type="ECO:0000256" key="8">
    <source>
        <dbReference type="RuleBase" id="RU368100"/>
    </source>
</evidence>
<dbReference type="OMA" id="RFNGHNK"/>
<dbReference type="GO" id="GO:0006614">
    <property type="term" value="P:SRP-dependent cotranslational protein targeting to membrane"/>
    <property type="evidence" value="ECO:0007669"/>
    <property type="project" value="UniProtKB-UniRule"/>
</dbReference>
<sequence>MAILENDTFLSELTRLFQKSRQTGSLSISMKRYDGRSKPVSKTPRNLPSPPSEYKCLIRAKLGNKKISTVIHAKDINKFQLAYASVLKGNMDALKKRDKKASKGKTIKGKATQLL</sequence>
<comment type="function">
    <text evidence="8">Component of the signal recognition particle (SRP) complex, a ribonucleoprotein complex that mediates the cotranslational targeting of secretory and membrane proteins to the endoplasmic reticulum (ER). SRP9 together with SRP14 and the Alu portion of the SRP RNA, constitutes the elongation arrest domain of SRP. The complex of SRP9 and SRP14 is required for SRP RNA binding.</text>
</comment>
<dbReference type="InterPro" id="IPR003210">
    <property type="entry name" value="Signal_recog_particle_SRP14"/>
</dbReference>
<accession>T1IPU6</accession>
<dbReference type="PhylomeDB" id="T1IPU6"/>
<dbReference type="Gene3D" id="3.30.720.10">
    <property type="entry name" value="Signal recognition particle alu RNA binding heterodimer, srp9/1"/>
    <property type="match status" value="1"/>
</dbReference>
<feature type="compositionally biased region" description="Basic residues" evidence="9">
    <location>
        <begin position="96"/>
        <end position="108"/>
    </location>
</feature>
<evidence type="ECO:0000313" key="11">
    <source>
        <dbReference type="Proteomes" id="UP000014500"/>
    </source>
</evidence>
<evidence type="ECO:0000256" key="2">
    <source>
        <dbReference type="ARBA" id="ARBA00010349"/>
    </source>
</evidence>
<feature type="region of interest" description="Disordered" evidence="9">
    <location>
        <begin position="21"/>
        <end position="51"/>
    </location>
</feature>
<evidence type="ECO:0000256" key="3">
    <source>
        <dbReference type="ARBA" id="ARBA00017926"/>
    </source>
</evidence>
<proteinExistence type="inferred from homology"/>
<dbReference type="eggNOG" id="KOG1761">
    <property type="taxonomic scope" value="Eukaryota"/>
</dbReference>
<dbReference type="PANTHER" id="PTHR12013">
    <property type="entry name" value="SIGNAL RECOGNITION PARTICLE 14 KD PROTEIN"/>
    <property type="match status" value="1"/>
</dbReference>
<protein>
    <recommendedName>
        <fullName evidence="3 8">Signal recognition particle 14 kDa protein</fullName>
        <shortName evidence="8">SRP14</shortName>
    </recommendedName>
</protein>
<keyword evidence="6 8" id="KW-0733">Signal recognition particle</keyword>
<name>T1IPU6_STRMM</name>
<evidence type="ECO:0000256" key="9">
    <source>
        <dbReference type="SAM" id="MobiDB-lite"/>
    </source>
</evidence>